<dbReference type="OrthoDB" id="9812787at2"/>
<dbReference type="EMBL" id="SLXT01000023">
    <property type="protein sequence ID" value="TCP62103.1"/>
    <property type="molecule type" value="Genomic_DNA"/>
</dbReference>
<dbReference type="InterPro" id="IPR012677">
    <property type="entry name" value="Nucleotide-bd_a/b_plait_sf"/>
</dbReference>
<dbReference type="SUPFAM" id="SSF55174">
    <property type="entry name" value="Alpha-L RNA-binding motif"/>
    <property type="match status" value="1"/>
</dbReference>
<dbReference type="RefSeq" id="WP_131919989.1">
    <property type="nucleotide sequence ID" value="NZ_JAOQNU010000023.1"/>
</dbReference>
<proteinExistence type="predicted"/>
<feature type="domain" description="Ribosome-associated protein quality control protein P2 RNA-binding" evidence="2">
    <location>
        <begin position="107"/>
        <end position="163"/>
    </location>
</feature>
<comment type="caution">
    <text evidence="3">The sequence shown here is derived from an EMBL/GenBank/DDBJ whole genome shotgun (WGS) entry which is preliminary data.</text>
</comment>
<dbReference type="AlphaFoldDB" id="A0A4R2RGM3"/>
<evidence type="ECO:0000313" key="4">
    <source>
        <dbReference type="Proteomes" id="UP000294813"/>
    </source>
</evidence>
<keyword evidence="4" id="KW-1185">Reference proteome</keyword>
<evidence type="ECO:0000259" key="2">
    <source>
        <dbReference type="Pfam" id="PF17774"/>
    </source>
</evidence>
<dbReference type="Proteomes" id="UP000294813">
    <property type="component" value="Unassembled WGS sequence"/>
</dbReference>
<dbReference type="Gene3D" id="3.30.1370.160">
    <property type="match status" value="1"/>
</dbReference>
<dbReference type="Pfam" id="PF17774">
    <property type="entry name" value="YlmH_RBD"/>
    <property type="match status" value="1"/>
</dbReference>
<accession>A0A4R2RGM3</accession>
<protein>
    <submittedName>
        <fullName evidence="3">RNA-binding protein YlmH</fullName>
    </submittedName>
</protein>
<dbReference type="PROSITE" id="PS50889">
    <property type="entry name" value="S4"/>
    <property type="match status" value="1"/>
</dbReference>
<dbReference type="GO" id="GO:0003723">
    <property type="term" value="F:RNA binding"/>
    <property type="evidence" value="ECO:0007669"/>
    <property type="project" value="UniProtKB-KW"/>
</dbReference>
<dbReference type="CDD" id="cd00165">
    <property type="entry name" value="S4"/>
    <property type="match status" value="1"/>
</dbReference>
<evidence type="ECO:0000256" key="1">
    <source>
        <dbReference type="PROSITE-ProRule" id="PRU00182"/>
    </source>
</evidence>
<reference evidence="3 4" key="1">
    <citation type="submission" date="2019-03" db="EMBL/GenBank/DDBJ databases">
        <title>Genomic Encyclopedia of Type Strains, Phase IV (KMG-IV): sequencing the most valuable type-strain genomes for metagenomic binning, comparative biology and taxonomic classification.</title>
        <authorList>
            <person name="Goeker M."/>
        </authorList>
    </citation>
    <scope>NUCLEOTIDE SEQUENCE [LARGE SCALE GENOMIC DNA]</scope>
    <source>
        <strain evidence="3 4">DSM 11170</strain>
    </source>
</reference>
<dbReference type="InterPro" id="IPR040591">
    <property type="entry name" value="RqcP2_RBD"/>
</dbReference>
<evidence type="ECO:0000313" key="3">
    <source>
        <dbReference type="EMBL" id="TCP62103.1"/>
    </source>
</evidence>
<name>A0A4R2RGM3_9FIRM</name>
<gene>
    <name evidence="3" type="ORF">EDD73_12310</name>
</gene>
<organism evidence="3 4">
    <name type="scientific">Heliophilum fasciatum</name>
    <dbReference type="NCBI Taxonomy" id="35700"/>
    <lineage>
        <taxon>Bacteria</taxon>
        <taxon>Bacillati</taxon>
        <taxon>Bacillota</taxon>
        <taxon>Clostridia</taxon>
        <taxon>Eubacteriales</taxon>
        <taxon>Heliobacteriaceae</taxon>
        <taxon>Heliophilum</taxon>
    </lineage>
</organism>
<sequence>MSKARERQLGHLRTSEEREKISRILDVADRCLACDRYQVTDFLEPYIQKLAEAILRGERRIQYRLDGGHGEAERRRLIFLPYDEASGDNHIVWLQAVPVGNASPPGHRDYLGSLLGLGIRREKIGDLLLTESGCAVALDQEMADFILAHWSEAGRVALQVRRLPEGEQPVQVAGGEEKRISVASLRADALIAAIWHVSRGRSSAMITAGQLRINGRETKEIAQAVQEGDILSLRGHGRAIVRQVAGVSKKGRFQVILWQSSER</sequence>
<keyword evidence="1" id="KW-0694">RNA-binding</keyword>
<dbReference type="Gene3D" id="3.30.70.330">
    <property type="match status" value="1"/>
</dbReference>